<dbReference type="InterPro" id="IPR043128">
    <property type="entry name" value="Rev_trsase/Diguanyl_cyclase"/>
</dbReference>
<dbReference type="PROSITE" id="PS50113">
    <property type="entry name" value="PAC"/>
    <property type="match status" value="3"/>
</dbReference>
<dbReference type="SMART" id="SM00267">
    <property type="entry name" value="GGDEF"/>
    <property type="match status" value="1"/>
</dbReference>
<dbReference type="PANTHER" id="PTHR44757:SF2">
    <property type="entry name" value="BIOFILM ARCHITECTURE MAINTENANCE PROTEIN MBAA"/>
    <property type="match status" value="1"/>
</dbReference>
<protein>
    <submittedName>
        <fullName evidence="6">PAS domain S-box-containing protein/diguanylate cyclase (GGDEF)-like protein</fullName>
    </submittedName>
</protein>
<dbReference type="SMART" id="SM00471">
    <property type="entry name" value="HDc"/>
    <property type="match status" value="1"/>
</dbReference>
<evidence type="ECO:0000259" key="2">
    <source>
        <dbReference type="PROSITE" id="PS50112"/>
    </source>
</evidence>
<evidence type="ECO:0000313" key="7">
    <source>
        <dbReference type="Proteomes" id="UP000294697"/>
    </source>
</evidence>
<organism evidence="6 7">
    <name type="scientific">Halanaerobium saccharolyticum</name>
    <dbReference type="NCBI Taxonomy" id="43595"/>
    <lineage>
        <taxon>Bacteria</taxon>
        <taxon>Bacillati</taxon>
        <taxon>Bacillota</taxon>
        <taxon>Clostridia</taxon>
        <taxon>Halanaerobiales</taxon>
        <taxon>Halanaerobiaceae</taxon>
        <taxon>Halanaerobium</taxon>
    </lineage>
</organism>
<dbReference type="CDD" id="cd01949">
    <property type="entry name" value="GGDEF"/>
    <property type="match status" value="1"/>
</dbReference>
<accession>A0A4V3G654</accession>
<dbReference type="InterPro" id="IPR029016">
    <property type="entry name" value="GAF-like_dom_sf"/>
</dbReference>
<dbReference type="EMBL" id="SODA01000002">
    <property type="protein sequence ID" value="TDW07304.1"/>
    <property type="molecule type" value="Genomic_DNA"/>
</dbReference>
<dbReference type="SUPFAM" id="SSF109604">
    <property type="entry name" value="HD-domain/PDEase-like"/>
    <property type="match status" value="1"/>
</dbReference>
<feature type="domain" description="PAC" evidence="3">
    <location>
        <begin position="318"/>
        <end position="370"/>
    </location>
</feature>
<dbReference type="AlphaFoldDB" id="A0A4V3G654"/>
<feature type="transmembrane region" description="Helical" evidence="1">
    <location>
        <begin position="79"/>
        <end position="97"/>
    </location>
</feature>
<sequence length="1136" mass="130218">MEISNRIKEIFQSKTAAFIMAAAIILIALLASLEVIEPLVILFVIYCSLNFAKRGAVYSTIFAISVLALQDLYKLNIGLYQYLIEVSVVIIAVFYIYKSTSSIKKLNFELGERVKELTGLYRISEAAENLKTDLDQLLNEVVQGIPPSYQFPEDCEARIIYQGNKYQTSDFRETEWSQQLPLKINNKEIGKIEVVYLEQHPVQYQGTVFLKEEFDLLNSITAKITNILKNLEQEKEIKEQRRFLSITLNSIGDGLIVTDKKGRVKRLNSIAEDLTGWTIDEAKNRDIREIFNIVNSKTGFEVKNPVEKVLKHGKIVGLANHTKLIARDGSEYHIADSAAPIKTDEGNVHGTVMVFRDVSKNYKMREKIKQRGKMFSTAINESPFPIMVHAEDGEVITVNDTWENISGYKKEEIPDIKSWIKKAYRGENEEVEKNIKESFTRQKGKAGEFEITTKNGKKRIWEFSTAPLGIGEDGRNLVISTAVDITRRKKAEAELKKLNKIYRTLSMVNQLIVREKSISKLLEEAAQITSEYGKYQNIWIGKINSSNEKIKILTTIENDCSYIKKGDSHDLKLENQVLKFKEELIDQEKDSLVINSCQNLNELDILPENHCGSRAFFLLRAFGKPWGVFSFCTAEENHFDQMEIELLKELTGDISLGVEKIINEQRRQESERKLKISEKRYRQLFENSPVGIFKTTSNGRVQMINPHLAKILGFDSIEETIMHYNNLGQELYVNPERRQQFISQIKEEGMINNFVYQAYDKNKNILWLEMNARVSKEKQDGSFVIEGFSWDITERKESEEKIKYLGFHDKLTGLYNRAFLEEEIKRVDTTRQQPISIIMGDLNNLKLINDTYGHQVGDQLIKSAAEMINNSCRDEDIIARWGGDEFVVLLPQTTVKESEVIIKRINQQIEQEEGELAVSISLGTASKTDTDQDLMSVLSKAEDRMYKNKIASRKSARSSVLSAFLTSLKEKSSETEEHVQRMSKMAKRFGEKVGLSNSEQDRLYLLTQMHDIGKIAVSEEILNKPGKLNEEEWEIIKKHTETGFRITSNLEDFAHISHEILHHHERWDGSGYPENLTGEEIPLLSRMLTIIDSYDVMISGRPYKRAMTEKEAEAELKSCAGGQFDPELVDKFIESL</sequence>
<dbReference type="SUPFAM" id="SSF55781">
    <property type="entry name" value="GAF domain-like"/>
    <property type="match status" value="1"/>
</dbReference>
<dbReference type="CDD" id="cd00077">
    <property type="entry name" value="HDc"/>
    <property type="match status" value="1"/>
</dbReference>
<comment type="caution">
    <text evidence="6">The sequence shown here is derived from an EMBL/GenBank/DDBJ whole genome shotgun (WGS) entry which is preliminary data.</text>
</comment>
<dbReference type="PANTHER" id="PTHR44757">
    <property type="entry name" value="DIGUANYLATE CYCLASE DGCP"/>
    <property type="match status" value="1"/>
</dbReference>
<evidence type="ECO:0000256" key="1">
    <source>
        <dbReference type="SAM" id="Phobius"/>
    </source>
</evidence>
<dbReference type="InterPro" id="IPR035965">
    <property type="entry name" value="PAS-like_dom_sf"/>
</dbReference>
<dbReference type="Gene3D" id="3.30.70.270">
    <property type="match status" value="1"/>
</dbReference>
<feature type="domain" description="GGDEF" evidence="4">
    <location>
        <begin position="833"/>
        <end position="961"/>
    </location>
</feature>
<dbReference type="InterPro" id="IPR000014">
    <property type="entry name" value="PAS"/>
</dbReference>
<feature type="domain" description="PAS" evidence="2">
    <location>
        <begin position="677"/>
        <end position="718"/>
    </location>
</feature>
<feature type="domain" description="PAC" evidence="3">
    <location>
        <begin position="752"/>
        <end position="804"/>
    </location>
</feature>
<evidence type="ECO:0000259" key="5">
    <source>
        <dbReference type="PROSITE" id="PS51832"/>
    </source>
</evidence>
<dbReference type="Gene3D" id="1.10.3210.10">
    <property type="entry name" value="Hypothetical protein af1432"/>
    <property type="match status" value="1"/>
</dbReference>
<dbReference type="InterPro" id="IPR013767">
    <property type="entry name" value="PAS_fold"/>
</dbReference>
<dbReference type="PROSITE" id="PS50112">
    <property type="entry name" value="PAS"/>
    <property type="match status" value="3"/>
</dbReference>
<dbReference type="SMART" id="SM00086">
    <property type="entry name" value="PAC"/>
    <property type="match status" value="3"/>
</dbReference>
<dbReference type="InterPro" id="IPR052155">
    <property type="entry name" value="Biofilm_reg_signaling"/>
</dbReference>
<dbReference type="Pfam" id="PF13487">
    <property type="entry name" value="HD_5"/>
    <property type="match status" value="1"/>
</dbReference>
<dbReference type="SUPFAM" id="SSF55073">
    <property type="entry name" value="Nucleotide cyclase"/>
    <property type="match status" value="1"/>
</dbReference>
<dbReference type="InterPro" id="IPR000700">
    <property type="entry name" value="PAS-assoc_C"/>
</dbReference>
<dbReference type="SUPFAM" id="SSF55785">
    <property type="entry name" value="PYP-like sensor domain (PAS domain)"/>
    <property type="match status" value="3"/>
</dbReference>
<dbReference type="SMART" id="SM00091">
    <property type="entry name" value="PAS"/>
    <property type="match status" value="3"/>
</dbReference>
<dbReference type="InterPro" id="IPR001610">
    <property type="entry name" value="PAC"/>
</dbReference>
<keyword evidence="1" id="KW-0472">Membrane</keyword>
<dbReference type="NCBIfam" id="TIGR00254">
    <property type="entry name" value="GGDEF"/>
    <property type="match status" value="1"/>
</dbReference>
<dbReference type="Gene3D" id="3.30.450.20">
    <property type="entry name" value="PAS domain"/>
    <property type="match status" value="3"/>
</dbReference>
<gene>
    <name evidence="6" type="ORF">C8C77_102106</name>
</gene>
<proteinExistence type="predicted"/>
<dbReference type="InterPro" id="IPR000160">
    <property type="entry name" value="GGDEF_dom"/>
</dbReference>
<dbReference type="InterPro" id="IPR029787">
    <property type="entry name" value="Nucleotide_cyclase"/>
</dbReference>
<feature type="domain" description="PAC" evidence="3">
    <location>
        <begin position="445"/>
        <end position="497"/>
    </location>
</feature>
<dbReference type="PROSITE" id="PS51832">
    <property type="entry name" value="HD_GYP"/>
    <property type="match status" value="1"/>
</dbReference>
<dbReference type="InterPro" id="IPR037522">
    <property type="entry name" value="HD_GYP_dom"/>
</dbReference>
<evidence type="ECO:0000313" key="6">
    <source>
        <dbReference type="EMBL" id="TDW07304.1"/>
    </source>
</evidence>
<keyword evidence="1" id="KW-0812">Transmembrane</keyword>
<dbReference type="Gene3D" id="3.30.450.40">
    <property type="match status" value="1"/>
</dbReference>
<feature type="domain" description="HD-GYP" evidence="5">
    <location>
        <begin position="953"/>
        <end position="1136"/>
    </location>
</feature>
<feature type="transmembrane region" description="Helical" evidence="1">
    <location>
        <begin position="16"/>
        <end position="49"/>
    </location>
</feature>
<dbReference type="Proteomes" id="UP000294697">
    <property type="component" value="Unassembled WGS sequence"/>
</dbReference>
<dbReference type="InterPro" id="IPR003607">
    <property type="entry name" value="HD/PDEase_dom"/>
</dbReference>
<dbReference type="PROSITE" id="PS50887">
    <property type="entry name" value="GGDEF"/>
    <property type="match status" value="1"/>
</dbReference>
<dbReference type="Pfam" id="PF13426">
    <property type="entry name" value="PAS_9"/>
    <property type="match status" value="2"/>
</dbReference>
<dbReference type="NCBIfam" id="TIGR00229">
    <property type="entry name" value="sensory_box"/>
    <property type="match status" value="3"/>
</dbReference>
<dbReference type="CDD" id="cd00130">
    <property type="entry name" value="PAS"/>
    <property type="match status" value="3"/>
</dbReference>
<evidence type="ECO:0000259" key="4">
    <source>
        <dbReference type="PROSITE" id="PS50887"/>
    </source>
</evidence>
<dbReference type="Pfam" id="PF00990">
    <property type="entry name" value="GGDEF"/>
    <property type="match status" value="1"/>
</dbReference>
<dbReference type="Pfam" id="PF00989">
    <property type="entry name" value="PAS"/>
    <property type="match status" value="1"/>
</dbReference>
<name>A0A4V3G654_9FIRM</name>
<dbReference type="GO" id="GO:0006355">
    <property type="term" value="P:regulation of DNA-templated transcription"/>
    <property type="evidence" value="ECO:0007669"/>
    <property type="project" value="InterPro"/>
</dbReference>
<reference evidence="6 7" key="1">
    <citation type="submission" date="2019-03" db="EMBL/GenBank/DDBJ databases">
        <title>Subsurface microbial communities from deep shales in Ohio and West Virginia, USA.</title>
        <authorList>
            <person name="Wrighton K."/>
        </authorList>
    </citation>
    <scope>NUCLEOTIDE SEQUENCE [LARGE SCALE GENOMIC DNA]</scope>
    <source>
        <strain evidence="6 7">MSL9.2</strain>
    </source>
</reference>
<dbReference type="RefSeq" id="WP_166668478.1">
    <property type="nucleotide sequence ID" value="NZ_QLME01000006.1"/>
</dbReference>
<feature type="domain" description="PAS" evidence="2">
    <location>
        <begin position="240"/>
        <end position="313"/>
    </location>
</feature>
<evidence type="ECO:0000259" key="3">
    <source>
        <dbReference type="PROSITE" id="PS50113"/>
    </source>
</evidence>
<keyword evidence="1" id="KW-1133">Transmembrane helix</keyword>
<feature type="domain" description="PAS" evidence="2">
    <location>
        <begin position="371"/>
        <end position="413"/>
    </location>
</feature>